<evidence type="ECO:0000256" key="1">
    <source>
        <dbReference type="ARBA" id="ARBA00004141"/>
    </source>
</evidence>
<keyword evidence="11" id="KW-1185">Reference proteome</keyword>
<dbReference type="Pfam" id="PF01957">
    <property type="entry name" value="NfeD"/>
    <property type="match status" value="1"/>
</dbReference>
<dbReference type="Gene3D" id="2.40.50.140">
    <property type="entry name" value="Nucleic acid-binding proteins"/>
    <property type="match status" value="1"/>
</dbReference>
<dbReference type="InterPro" id="IPR056738">
    <property type="entry name" value="NfeD1b_N"/>
</dbReference>
<accession>A0A2W1L4W4</accession>
<keyword evidence="6" id="KW-0732">Signal</keyword>
<name>A0A2W1L4W4_9BACL</name>
<dbReference type="InterPro" id="IPR029045">
    <property type="entry name" value="ClpP/crotonase-like_dom_sf"/>
</dbReference>
<dbReference type="SUPFAM" id="SSF52096">
    <property type="entry name" value="ClpP/crotonase"/>
    <property type="match status" value="1"/>
</dbReference>
<feature type="transmembrane region" description="Helical" evidence="5">
    <location>
        <begin position="305"/>
        <end position="322"/>
    </location>
</feature>
<dbReference type="InterPro" id="IPR012340">
    <property type="entry name" value="NA-bd_OB-fold"/>
</dbReference>
<protein>
    <submittedName>
        <fullName evidence="10">Nodulation protein NfeD</fullName>
    </submittedName>
</protein>
<evidence type="ECO:0000256" key="6">
    <source>
        <dbReference type="SAM" id="SignalP"/>
    </source>
</evidence>
<dbReference type="GO" id="GO:0005886">
    <property type="term" value="C:plasma membrane"/>
    <property type="evidence" value="ECO:0007669"/>
    <property type="project" value="TreeGrafter"/>
</dbReference>
<evidence type="ECO:0000259" key="8">
    <source>
        <dbReference type="Pfam" id="PF24961"/>
    </source>
</evidence>
<dbReference type="OrthoDB" id="9806253at2"/>
<dbReference type="Pfam" id="PF24961">
    <property type="entry name" value="NfeD_membrane"/>
    <property type="match status" value="1"/>
</dbReference>
<evidence type="ECO:0000259" key="9">
    <source>
        <dbReference type="Pfam" id="PF25145"/>
    </source>
</evidence>
<feature type="transmembrane region" description="Helical" evidence="5">
    <location>
        <begin position="351"/>
        <end position="372"/>
    </location>
</feature>
<dbReference type="EMBL" id="QKRB01000055">
    <property type="protein sequence ID" value="PZD93939.1"/>
    <property type="molecule type" value="Genomic_DNA"/>
</dbReference>
<feature type="domain" description="NfeD1b N-terminal" evidence="9">
    <location>
        <begin position="47"/>
        <end position="233"/>
    </location>
</feature>
<evidence type="ECO:0000313" key="10">
    <source>
        <dbReference type="EMBL" id="PZD93939.1"/>
    </source>
</evidence>
<feature type="domain" description="NfeD-like C-terminal" evidence="7">
    <location>
        <begin position="402"/>
        <end position="454"/>
    </location>
</feature>
<dbReference type="Gene3D" id="3.90.226.10">
    <property type="entry name" value="2-enoyl-CoA Hydratase, Chain A, domain 1"/>
    <property type="match status" value="1"/>
</dbReference>
<dbReference type="CDD" id="cd07021">
    <property type="entry name" value="Clp_protease_NfeD_like"/>
    <property type="match status" value="1"/>
</dbReference>
<sequence length="456" mass="48458">MQNAVIIRRFSMLTVLWLVAAVFSAVLSTAAAAAEAPPKPSSAGTAVYIVPVKQTVESGLQSFLERALGEAEEANAERIILVINTLGGRVDSADEIGKLIRESPIPTTAFIEGKAVSAGTFIALNADMIVMQPSSTIGAAAIVDAQGTLIEDAKVRSYWVSRMVGAAELNGRDPNIAVAMTDPRQRVELPKLDKVKGEGEVLSISAAEAVKVGYADHIANSVDETLAWLELEDRPAVEVNPTFVERMARWLVQPWVQNLLLIAGIAGIAIELLVPGFGVPGIIGLLGFGLFFFGHYVAGFAGMESVVLFVIGVALLIIEIFVPSFGILGTLGIAALVGGVTTAAYDSEQAVMSLLLAFLCASVIVAVVVYIFRRRGVWNRFILRDRLTTEEGYVSTASRPMLLGQEGVTLTPLRPSGTIQIGEERIDAVTEGGFIASGAKVRVSQVEGTRVVVREI</sequence>
<evidence type="ECO:0000313" key="11">
    <source>
        <dbReference type="Proteomes" id="UP000249522"/>
    </source>
</evidence>
<reference evidence="10 11" key="1">
    <citation type="submission" date="2018-06" db="EMBL/GenBank/DDBJ databases">
        <title>Paenibacillus imtechensis sp. nov.</title>
        <authorList>
            <person name="Pinnaka A.K."/>
            <person name="Singh H."/>
            <person name="Kaur M."/>
        </authorList>
    </citation>
    <scope>NUCLEOTIDE SEQUENCE [LARGE SCALE GENOMIC DNA]</scope>
    <source>
        <strain evidence="10 11">SMB1</strain>
    </source>
</reference>
<gene>
    <name evidence="10" type="ORF">DNH61_20835</name>
</gene>
<comment type="subcellular location">
    <subcellularLocation>
        <location evidence="1">Membrane</location>
        <topology evidence="1">Multi-pass membrane protein</topology>
    </subcellularLocation>
</comment>
<evidence type="ECO:0000256" key="2">
    <source>
        <dbReference type="ARBA" id="ARBA00022692"/>
    </source>
</evidence>
<evidence type="ECO:0000256" key="4">
    <source>
        <dbReference type="ARBA" id="ARBA00023136"/>
    </source>
</evidence>
<dbReference type="PANTHER" id="PTHR33507">
    <property type="entry name" value="INNER MEMBRANE PROTEIN YBBJ"/>
    <property type="match status" value="1"/>
</dbReference>
<evidence type="ECO:0000259" key="7">
    <source>
        <dbReference type="Pfam" id="PF01957"/>
    </source>
</evidence>
<evidence type="ECO:0000256" key="5">
    <source>
        <dbReference type="SAM" id="Phobius"/>
    </source>
</evidence>
<dbReference type="PANTHER" id="PTHR33507:SF3">
    <property type="entry name" value="INNER MEMBRANE PROTEIN YBBJ"/>
    <property type="match status" value="1"/>
</dbReference>
<organism evidence="10 11">
    <name type="scientific">Paenibacillus sambharensis</name>
    <dbReference type="NCBI Taxonomy" id="1803190"/>
    <lineage>
        <taxon>Bacteria</taxon>
        <taxon>Bacillati</taxon>
        <taxon>Bacillota</taxon>
        <taxon>Bacilli</taxon>
        <taxon>Bacillales</taxon>
        <taxon>Paenibacillaceae</taxon>
        <taxon>Paenibacillus</taxon>
    </lineage>
</organism>
<dbReference type="AlphaFoldDB" id="A0A2W1L4W4"/>
<keyword evidence="4 5" id="KW-0472">Membrane</keyword>
<dbReference type="InterPro" id="IPR052165">
    <property type="entry name" value="Membrane_assoc_protease"/>
</dbReference>
<feature type="chain" id="PRO_5038391923" evidence="6">
    <location>
        <begin position="34"/>
        <end position="456"/>
    </location>
</feature>
<feature type="signal peptide" evidence="6">
    <location>
        <begin position="1"/>
        <end position="33"/>
    </location>
</feature>
<keyword evidence="2 5" id="KW-0812">Transmembrane</keyword>
<dbReference type="InterPro" id="IPR056739">
    <property type="entry name" value="NfeD_membrane"/>
</dbReference>
<dbReference type="RefSeq" id="WP_111148748.1">
    <property type="nucleotide sequence ID" value="NZ_QKRB01000055.1"/>
</dbReference>
<dbReference type="Proteomes" id="UP000249522">
    <property type="component" value="Unassembled WGS sequence"/>
</dbReference>
<feature type="domain" description="NfeD integral membrane" evidence="8">
    <location>
        <begin position="255"/>
        <end position="372"/>
    </location>
</feature>
<keyword evidence="3 5" id="KW-1133">Transmembrane helix</keyword>
<dbReference type="Pfam" id="PF25145">
    <property type="entry name" value="NfeD1b_N"/>
    <property type="match status" value="1"/>
</dbReference>
<dbReference type="InterPro" id="IPR002810">
    <property type="entry name" value="NfeD-like_C"/>
</dbReference>
<proteinExistence type="predicted"/>
<comment type="caution">
    <text evidence="10">The sequence shown here is derived from an EMBL/GenBank/DDBJ whole genome shotgun (WGS) entry which is preliminary data.</text>
</comment>
<evidence type="ECO:0000256" key="3">
    <source>
        <dbReference type="ARBA" id="ARBA00022989"/>
    </source>
</evidence>
<feature type="transmembrane region" description="Helical" evidence="5">
    <location>
        <begin position="281"/>
        <end position="299"/>
    </location>
</feature>